<name>A0AAV2GUW8_9ROSI</name>
<dbReference type="AlphaFoldDB" id="A0AAV2GUW8"/>
<protein>
    <recommendedName>
        <fullName evidence="3">Avr9/Cf-9 rapidly elicited protein</fullName>
    </recommendedName>
</protein>
<evidence type="ECO:0008006" key="3">
    <source>
        <dbReference type="Google" id="ProtNLM"/>
    </source>
</evidence>
<dbReference type="Pfam" id="PF05553">
    <property type="entry name" value="DUF761"/>
    <property type="match status" value="1"/>
</dbReference>
<dbReference type="PANTHER" id="PTHR33265">
    <property type="entry name" value="AVR9/CF-9 RAPIDLY ELICITED PROTEIN-RELATED"/>
    <property type="match status" value="1"/>
</dbReference>
<evidence type="ECO:0000313" key="2">
    <source>
        <dbReference type="Proteomes" id="UP001497516"/>
    </source>
</evidence>
<sequence length="226" mass="24825">MEPKTPEEVAKKLWHIARVVFFMLRRGISKSRIAVDLGLLAKRGNKLAGKAIANFLTFNGLGGGTHSHVSTAHHHHHNKSSSFLFGCRSNGAVSFVSPREYEFSCSNSPALSFYPFHKRRKAAKYDDATTVAAVQRMLEMLNHSEASAAASPMMPGFGRSPATVRQLRITDSPFPVKDEGFGGGDGGQVDRAADEFIKRFYKDLKSEKATAATDQSPSPYHSLWGR</sequence>
<proteinExistence type="predicted"/>
<dbReference type="PANTHER" id="PTHR33265:SF26">
    <property type="entry name" value="OS06G0554600 PROTEIN"/>
    <property type="match status" value="1"/>
</dbReference>
<accession>A0AAV2GUW8</accession>
<gene>
    <name evidence="1" type="ORF">LTRI10_LOCUS53486</name>
</gene>
<dbReference type="EMBL" id="OZ034822">
    <property type="protein sequence ID" value="CAL1414317.1"/>
    <property type="molecule type" value="Genomic_DNA"/>
</dbReference>
<keyword evidence="2" id="KW-1185">Reference proteome</keyword>
<dbReference type="Proteomes" id="UP001497516">
    <property type="component" value="Chromosome 9"/>
</dbReference>
<dbReference type="InterPro" id="IPR008480">
    <property type="entry name" value="DUF761_pln"/>
</dbReference>
<reference evidence="1 2" key="1">
    <citation type="submission" date="2024-04" db="EMBL/GenBank/DDBJ databases">
        <authorList>
            <person name="Fracassetti M."/>
        </authorList>
    </citation>
    <scope>NUCLEOTIDE SEQUENCE [LARGE SCALE GENOMIC DNA]</scope>
</reference>
<organism evidence="1 2">
    <name type="scientific">Linum trigynum</name>
    <dbReference type="NCBI Taxonomy" id="586398"/>
    <lineage>
        <taxon>Eukaryota</taxon>
        <taxon>Viridiplantae</taxon>
        <taxon>Streptophyta</taxon>
        <taxon>Embryophyta</taxon>
        <taxon>Tracheophyta</taxon>
        <taxon>Spermatophyta</taxon>
        <taxon>Magnoliopsida</taxon>
        <taxon>eudicotyledons</taxon>
        <taxon>Gunneridae</taxon>
        <taxon>Pentapetalae</taxon>
        <taxon>rosids</taxon>
        <taxon>fabids</taxon>
        <taxon>Malpighiales</taxon>
        <taxon>Linaceae</taxon>
        <taxon>Linum</taxon>
    </lineage>
</organism>
<evidence type="ECO:0000313" key="1">
    <source>
        <dbReference type="EMBL" id="CAL1414317.1"/>
    </source>
</evidence>